<gene>
    <name evidence="2" type="ORF">ANCCAN_13102</name>
</gene>
<accession>A0A368GD67</accession>
<evidence type="ECO:0000256" key="1">
    <source>
        <dbReference type="SAM" id="MobiDB-lite"/>
    </source>
</evidence>
<evidence type="ECO:0000313" key="2">
    <source>
        <dbReference type="EMBL" id="RCN40960.1"/>
    </source>
</evidence>
<evidence type="ECO:0000313" key="3">
    <source>
        <dbReference type="Proteomes" id="UP000252519"/>
    </source>
</evidence>
<organism evidence="2 3">
    <name type="scientific">Ancylostoma caninum</name>
    <name type="common">Dog hookworm</name>
    <dbReference type="NCBI Taxonomy" id="29170"/>
    <lineage>
        <taxon>Eukaryota</taxon>
        <taxon>Metazoa</taxon>
        <taxon>Ecdysozoa</taxon>
        <taxon>Nematoda</taxon>
        <taxon>Chromadorea</taxon>
        <taxon>Rhabditida</taxon>
        <taxon>Rhabditina</taxon>
        <taxon>Rhabditomorpha</taxon>
        <taxon>Strongyloidea</taxon>
        <taxon>Ancylostomatidae</taxon>
        <taxon>Ancylostomatinae</taxon>
        <taxon>Ancylostoma</taxon>
    </lineage>
</organism>
<comment type="caution">
    <text evidence="2">The sequence shown here is derived from an EMBL/GenBank/DDBJ whole genome shotgun (WGS) entry which is preliminary data.</text>
</comment>
<sequence length="109" mass="12409">MPVDSPAGQQGSNDGMGNGEESVPRFHTILLVSNKSSIISLLQLFQLPSIVWAYRTLNRPRLLKVILPSSYFRNMVLNRAPRLKSFHSRIFIRPSLSKAERDGRMNTRE</sequence>
<dbReference type="OrthoDB" id="5875256at2759"/>
<feature type="region of interest" description="Disordered" evidence="1">
    <location>
        <begin position="1"/>
        <end position="21"/>
    </location>
</feature>
<protein>
    <submittedName>
        <fullName evidence="2">Uncharacterized protein</fullName>
    </submittedName>
</protein>
<name>A0A368GD67_ANCCA</name>
<dbReference type="Proteomes" id="UP000252519">
    <property type="component" value="Unassembled WGS sequence"/>
</dbReference>
<keyword evidence="3" id="KW-1185">Reference proteome</keyword>
<dbReference type="EMBL" id="JOJR01000256">
    <property type="protein sequence ID" value="RCN40960.1"/>
    <property type="molecule type" value="Genomic_DNA"/>
</dbReference>
<dbReference type="AlphaFoldDB" id="A0A368GD67"/>
<reference evidence="2 3" key="1">
    <citation type="submission" date="2014-10" db="EMBL/GenBank/DDBJ databases">
        <title>Draft genome of the hookworm Ancylostoma caninum.</title>
        <authorList>
            <person name="Mitreva M."/>
        </authorList>
    </citation>
    <scope>NUCLEOTIDE SEQUENCE [LARGE SCALE GENOMIC DNA]</scope>
    <source>
        <strain evidence="2 3">Baltimore</strain>
    </source>
</reference>
<proteinExistence type="predicted"/>